<feature type="binding site" evidence="6">
    <location>
        <position position="154"/>
    </location>
    <ligand>
        <name>S-adenosyl-L-methionine</name>
        <dbReference type="ChEBI" id="CHEBI:59789"/>
    </ligand>
</feature>
<proteinExistence type="inferred from homology"/>
<dbReference type="AlphaFoldDB" id="A0A1L3GRI6"/>
<dbReference type="PANTHER" id="PTHR43648:SF1">
    <property type="entry name" value="ELECTRON TRANSFER FLAVOPROTEIN BETA SUBUNIT LYSINE METHYLTRANSFERASE"/>
    <property type="match status" value="1"/>
</dbReference>
<evidence type="ECO:0000313" key="8">
    <source>
        <dbReference type="Proteomes" id="UP000182517"/>
    </source>
</evidence>
<dbReference type="InterPro" id="IPR050078">
    <property type="entry name" value="Ribosomal_L11_MeTrfase_PrmA"/>
</dbReference>
<dbReference type="EMBL" id="CP015519">
    <property type="protein sequence ID" value="APG28525.1"/>
    <property type="molecule type" value="Genomic_DNA"/>
</dbReference>
<keyword evidence="7" id="KW-0687">Ribonucleoprotein</keyword>
<evidence type="ECO:0000256" key="2">
    <source>
        <dbReference type="ARBA" id="ARBA00022490"/>
    </source>
</evidence>
<name>A0A1L3GRI6_9BACT</name>
<feature type="binding site" evidence="6">
    <location>
        <position position="241"/>
    </location>
    <ligand>
        <name>S-adenosyl-L-methionine</name>
        <dbReference type="ChEBI" id="CHEBI:59789"/>
    </ligand>
</feature>
<keyword evidence="2 6" id="KW-0963">Cytoplasm</keyword>
<dbReference type="GO" id="GO:0016279">
    <property type="term" value="F:protein-lysine N-methyltransferase activity"/>
    <property type="evidence" value="ECO:0007669"/>
    <property type="project" value="RHEA"/>
</dbReference>
<dbReference type="PIRSF" id="PIRSF000401">
    <property type="entry name" value="RPL11_MTase"/>
    <property type="match status" value="1"/>
</dbReference>
<dbReference type="GO" id="GO:0032259">
    <property type="term" value="P:methylation"/>
    <property type="evidence" value="ECO:0007669"/>
    <property type="project" value="UniProtKB-KW"/>
</dbReference>
<gene>
    <name evidence="6" type="primary">prmA</name>
    <name evidence="7" type="ORF">A7E78_12140</name>
</gene>
<reference evidence="7 8" key="1">
    <citation type="journal article" date="2017" name="Genome Announc.">
        <title>Complete Genome Sequences of Two Acetylene-Fermenting Pelobacter acetylenicus Strains.</title>
        <authorList>
            <person name="Sutton J.M."/>
            <person name="Baesman S.M."/>
            <person name="Fierst J.L."/>
            <person name="Poret-Peterson A.T."/>
            <person name="Oremland R.S."/>
            <person name="Dunlap D.S."/>
            <person name="Akob D.M."/>
        </authorList>
    </citation>
    <scope>NUCLEOTIDE SEQUENCE [LARGE SCALE GENOMIC DNA]</scope>
    <source>
        <strain evidence="7 8">SFB93</strain>
    </source>
</reference>
<dbReference type="InterPro" id="IPR029063">
    <property type="entry name" value="SAM-dependent_MTases_sf"/>
</dbReference>
<comment type="subcellular location">
    <subcellularLocation>
        <location evidence="6">Cytoplasm</location>
    </subcellularLocation>
</comment>
<evidence type="ECO:0000256" key="3">
    <source>
        <dbReference type="ARBA" id="ARBA00022603"/>
    </source>
</evidence>
<sequence>MNSTWLEIIIPAPAFAVDLICHEMIELGSQGVTVEERQLDTFVMPDPDEHSPEHFHLKTYFPNADRAEQLKEQIAERLQALKTLMPNLPDIDIELHPICQQDWAEDWKQHFTTTRIGRRLVIKPTWEDFSAAPSDAVITLDPGMAFGTGTHDTTRLCLEALAQLFDQQPLQRVLDVGTGSGILAIAAAALGAQQVVACDIEPQSCLVAAENARLNGVDNRIQITDRALNELEDGFELVLANILAEENIRLAPELVSRLAPGGSLVLSGILVEKEQLVVDALRAFSLSGPNIYRTAEWSCLIYRKEA</sequence>
<dbReference type="KEGG" id="pef:A7E78_12140"/>
<organism evidence="7 8">
    <name type="scientific">Syntrophotalea acetylenivorans</name>
    <dbReference type="NCBI Taxonomy" id="1842532"/>
    <lineage>
        <taxon>Bacteria</taxon>
        <taxon>Pseudomonadati</taxon>
        <taxon>Thermodesulfobacteriota</taxon>
        <taxon>Desulfuromonadia</taxon>
        <taxon>Desulfuromonadales</taxon>
        <taxon>Syntrophotaleaceae</taxon>
        <taxon>Syntrophotalea</taxon>
    </lineage>
</organism>
<dbReference type="OrthoDB" id="9785995at2"/>
<dbReference type="PANTHER" id="PTHR43648">
    <property type="entry name" value="ELECTRON TRANSFER FLAVOPROTEIN BETA SUBUNIT LYSINE METHYLTRANSFERASE"/>
    <property type="match status" value="1"/>
</dbReference>
<dbReference type="STRING" id="1842532.A7E78_12140"/>
<evidence type="ECO:0000256" key="5">
    <source>
        <dbReference type="ARBA" id="ARBA00022691"/>
    </source>
</evidence>
<dbReference type="Pfam" id="PF06325">
    <property type="entry name" value="PrmA"/>
    <property type="match status" value="1"/>
</dbReference>
<keyword evidence="5 6" id="KW-0949">S-adenosyl-L-methionine</keyword>
<keyword evidence="8" id="KW-1185">Reference proteome</keyword>
<keyword evidence="4 6" id="KW-0808">Transferase</keyword>
<evidence type="ECO:0000256" key="6">
    <source>
        <dbReference type="HAMAP-Rule" id="MF_00735"/>
    </source>
</evidence>
<dbReference type="CDD" id="cd02440">
    <property type="entry name" value="AdoMet_MTases"/>
    <property type="match status" value="1"/>
</dbReference>
<comment type="similarity">
    <text evidence="1 6">Belongs to the methyltransferase superfamily. PrmA family.</text>
</comment>
<dbReference type="EC" id="2.1.1.-" evidence="6"/>
<dbReference type="RefSeq" id="WP_072284552.1">
    <property type="nucleotide sequence ID" value="NZ_CP015519.1"/>
</dbReference>
<dbReference type="Proteomes" id="UP000182517">
    <property type="component" value="Chromosome"/>
</dbReference>
<keyword evidence="7" id="KW-0689">Ribosomal protein</keyword>
<protein>
    <recommendedName>
        <fullName evidence="6">Ribosomal protein L11 methyltransferase</fullName>
        <shortName evidence="6">L11 Mtase</shortName>
        <ecNumber evidence="6">2.1.1.-</ecNumber>
    </recommendedName>
</protein>
<dbReference type="GO" id="GO:0005840">
    <property type="term" value="C:ribosome"/>
    <property type="evidence" value="ECO:0007669"/>
    <property type="project" value="UniProtKB-KW"/>
</dbReference>
<comment type="function">
    <text evidence="6">Methylates ribosomal protein L11.</text>
</comment>
<feature type="binding site" evidence="6">
    <location>
        <position position="199"/>
    </location>
    <ligand>
        <name>S-adenosyl-L-methionine</name>
        <dbReference type="ChEBI" id="CHEBI:59789"/>
    </ligand>
</feature>
<evidence type="ECO:0000313" key="7">
    <source>
        <dbReference type="EMBL" id="APG28525.1"/>
    </source>
</evidence>
<comment type="catalytic activity">
    <reaction evidence="6">
        <text>L-lysyl-[protein] + 3 S-adenosyl-L-methionine = N(6),N(6),N(6)-trimethyl-L-lysyl-[protein] + 3 S-adenosyl-L-homocysteine + 3 H(+)</text>
        <dbReference type="Rhea" id="RHEA:54192"/>
        <dbReference type="Rhea" id="RHEA-COMP:9752"/>
        <dbReference type="Rhea" id="RHEA-COMP:13826"/>
        <dbReference type="ChEBI" id="CHEBI:15378"/>
        <dbReference type="ChEBI" id="CHEBI:29969"/>
        <dbReference type="ChEBI" id="CHEBI:57856"/>
        <dbReference type="ChEBI" id="CHEBI:59789"/>
        <dbReference type="ChEBI" id="CHEBI:61961"/>
    </reaction>
</comment>
<dbReference type="Gene3D" id="3.40.50.150">
    <property type="entry name" value="Vaccinia Virus protein VP39"/>
    <property type="match status" value="1"/>
</dbReference>
<evidence type="ECO:0000256" key="4">
    <source>
        <dbReference type="ARBA" id="ARBA00022679"/>
    </source>
</evidence>
<dbReference type="NCBIfam" id="TIGR00406">
    <property type="entry name" value="prmA"/>
    <property type="match status" value="1"/>
</dbReference>
<dbReference type="HAMAP" id="MF_00735">
    <property type="entry name" value="Methyltr_PrmA"/>
    <property type="match status" value="1"/>
</dbReference>
<accession>A0A1L3GRI6</accession>
<keyword evidence="3 6" id="KW-0489">Methyltransferase</keyword>
<dbReference type="SUPFAM" id="SSF53335">
    <property type="entry name" value="S-adenosyl-L-methionine-dependent methyltransferases"/>
    <property type="match status" value="1"/>
</dbReference>
<dbReference type="InterPro" id="IPR004498">
    <property type="entry name" value="Ribosomal_PrmA_MeTrfase"/>
</dbReference>
<evidence type="ECO:0000256" key="1">
    <source>
        <dbReference type="ARBA" id="ARBA00009741"/>
    </source>
</evidence>
<feature type="binding site" evidence="6">
    <location>
        <position position="177"/>
    </location>
    <ligand>
        <name>S-adenosyl-L-methionine</name>
        <dbReference type="ChEBI" id="CHEBI:59789"/>
    </ligand>
</feature>
<dbReference type="GO" id="GO:0005737">
    <property type="term" value="C:cytoplasm"/>
    <property type="evidence" value="ECO:0007669"/>
    <property type="project" value="UniProtKB-SubCell"/>
</dbReference>